<evidence type="ECO:0000313" key="14">
    <source>
        <dbReference type="Proteomes" id="UP000306602"/>
    </source>
</evidence>
<dbReference type="InterPro" id="IPR015944">
    <property type="entry name" value="Gly-tRNA-synth_bsu"/>
</dbReference>
<evidence type="ECO:0000256" key="9">
    <source>
        <dbReference type="ARBA" id="ARBA00023146"/>
    </source>
</evidence>
<feature type="domain" description="DALR anticodon binding" evidence="12">
    <location>
        <begin position="628"/>
        <end position="740"/>
    </location>
</feature>
<protein>
    <recommendedName>
        <fullName evidence="11">Glycine--tRNA ligase beta subunit</fullName>
        <ecNumber evidence="11">6.1.1.14</ecNumber>
    </recommendedName>
    <alternativeName>
        <fullName evidence="11">Glycyl-tRNA synthetase beta subunit</fullName>
        <shortName evidence="11">GlyRS</shortName>
    </alternativeName>
</protein>
<evidence type="ECO:0000256" key="2">
    <source>
        <dbReference type="ARBA" id="ARBA00008226"/>
    </source>
</evidence>
<comment type="caution">
    <text evidence="13">The sequence shown here is derived from an EMBL/GenBank/DDBJ whole genome shotgun (WGS) entry which is preliminary data.</text>
</comment>
<gene>
    <name evidence="11" type="primary">glyS</name>
    <name evidence="13" type="ORF">E4Z66_10870</name>
</gene>
<comment type="subcellular location">
    <subcellularLocation>
        <location evidence="1 11">Cytoplasm</location>
    </subcellularLocation>
</comment>
<keyword evidence="9 11" id="KW-0030">Aminoacyl-tRNA synthetase</keyword>
<dbReference type="RefSeq" id="WP_136462998.1">
    <property type="nucleotide sequence ID" value="NZ_SRKY01000002.1"/>
</dbReference>
<comment type="catalytic activity">
    <reaction evidence="10 11">
        <text>tRNA(Gly) + glycine + ATP = glycyl-tRNA(Gly) + AMP + diphosphate</text>
        <dbReference type="Rhea" id="RHEA:16013"/>
        <dbReference type="Rhea" id="RHEA-COMP:9664"/>
        <dbReference type="Rhea" id="RHEA-COMP:9683"/>
        <dbReference type="ChEBI" id="CHEBI:30616"/>
        <dbReference type="ChEBI" id="CHEBI:33019"/>
        <dbReference type="ChEBI" id="CHEBI:57305"/>
        <dbReference type="ChEBI" id="CHEBI:78442"/>
        <dbReference type="ChEBI" id="CHEBI:78522"/>
        <dbReference type="ChEBI" id="CHEBI:456215"/>
        <dbReference type="EC" id="6.1.1.14"/>
    </reaction>
</comment>
<dbReference type="Pfam" id="PF05746">
    <property type="entry name" value="DALR_1"/>
    <property type="match status" value="1"/>
</dbReference>
<evidence type="ECO:0000256" key="7">
    <source>
        <dbReference type="ARBA" id="ARBA00022840"/>
    </source>
</evidence>
<dbReference type="GO" id="GO:0006420">
    <property type="term" value="P:arginyl-tRNA aminoacylation"/>
    <property type="evidence" value="ECO:0007669"/>
    <property type="project" value="InterPro"/>
</dbReference>
<evidence type="ECO:0000256" key="10">
    <source>
        <dbReference type="ARBA" id="ARBA00047937"/>
    </source>
</evidence>
<dbReference type="Proteomes" id="UP000306602">
    <property type="component" value="Unassembled WGS sequence"/>
</dbReference>
<comment type="similarity">
    <text evidence="2 11">Belongs to the class-II aminoacyl-tRNA synthetase family.</text>
</comment>
<keyword evidence="8 11" id="KW-0648">Protein biosynthesis</keyword>
<dbReference type="PANTHER" id="PTHR30075:SF2">
    <property type="entry name" value="GLYCINE--TRNA LIGASE, CHLOROPLASTIC_MITOCHONDRIAL 2"/>
    <property type="match status" value="1"/>
</dbReference>
<sequence length="742" mass="81512">MPDLLIELFSEEIPARMQSRAAQDLKKLVTDGLVEAGLTYESAGAFSTPRRLTLSVEGMLGQSPTTREERKGPRADAPEKAIEGFLRGAGLTRDQVEERETPKGNVLFAVIEKPGRPAADIVAEVLEHAIRTFPWPKSMRWADKTLRWVRPLHSILCILSDEEGARVVPMEVEGIASGDTTEGHRFMAPGAFSVTGFDDYATKLKRAYVILDPQERADTIWHDATNLAFAQGLEVVEDRGLLAEVAGLVEWPVALMGEIGADFLELPPEVLQTSMKEHQKFFSVKNKDGRIVRFVTVANRETADNGATILAGNQKVLSARLADAKFFWENDLRVAKSDMSVWTKSLENVTFHNKLGSQAERIDRIAALARDLAPVVGADADQAEEAARLAKADLSSEMVYEFPELQGLMGRYYIEASGKDAAIAAAAEEHYSPLGPSDDVPNAPVSIAVALADKIDTLTGFWAIDEKPTGSKDPYALRRAALGVIRLVLENGLSLQLDQFNDTQFVRHKLNLNHGALDEAQLNKLRDLLEEIADHGVFGAAWRTFREKFKQDGVGALEPVMGAVPDTSDDLLSFMHDRLKVYLRDQGIRHDVIDACLAMPGNDDLALLVNRAKALSETLKTEDGENLIQGFRRANNILTQAEEKDGVEYSFGADPKFAETDEERALFAALDTAEAAIAPAIEAQDFPVAMGAMADLRGPIDAFFEAVMINADNQTVRRNRLNLLSRIRQVCLGVADLTRIEG</sequence>
<evidence type="ECO:0000256" key="1">
    <source>
        <dbReference type="ARBA" id="ARBA00004496"/>
    </source>
</evidence>
<dbReference type="GO" id="GO:0004814">
    <property type="term" value="F:arginine-tRNA ligase activity"/>
    <property type="evidence" value="ECO:0007669"/>
    <property type="project" value="InterPro"/>
</dbReference>
<keyword evidence="7 11" id="KW-0067">ATP-binding</keyword>
<accession>A0A4S4ND56</accession>
<keyword evidence="14" id="KW-1185">Reference proteome</keyword>
<dbReference type="GO" id="GO:0006426">
    <property type="term" value="P:glycyl-tRNA aminoacylation"/>
    <property type="evidence" value="ECO:0007669"/>
    <property type="project" value="UniProtKB-UniRule"/>
</dbReference>
<dbReference type="EMBL" id="SRKY01000002">
    <property type="protein sequence ID" value="THH37402.1"/>
    <property type="molecule type" value="Genomic_DNA"/>
</dbReference>
<name>A0A4S4ND56_9RHOB</name>
<reference evidence="13 14" key="1">
    <citation type="submission" date="2019-04" db="EMBL/GenBank/DDBJ databases">
        <title>Shimia ponticola sp. nov., isolated from seawater.</title>
        <authorList>
            <person name="Kim Y.-O."/>
            <person name="Yoon J.-H."/>
        </authorList>
    </citation>
    <scope>NUCLEOTIDE SEQUENCE [LARGE SCALE GENOMIC DNA]</scope>
    <source>
        <strain evidence="13 14">MYP11</strain>
    </source>
</reference>
<dbReference type="GO" id="GO:0005829">
    <property type="term" value="C:cytosol"/>
    <property type="evidence" value="ECO:0007669"/>
    <property type="project" value="TreeGrafter"/>
</dbReference>
<keyword evidence="5 11" id="KW-0436">Ligase</keyword>
<dbReference type="SMART" id="SM00836">
    <property type="entry name" value="DALR_1"/>
    <property type="match status" value="1"/>
</dbReference>
<evidence type="ECO:0000256" key="4">
    <source>
        <dbReference type="ARBA" id="ARBA00022490"/>
    </source>
</evidence>
<dbReference type="SUPFAM" id="SSF109604">
    <property type="entry name" value="HD-domain/PDEase-like"/>
    <property type="match status" value="1"/>
</dbReference>
<dbReference type="InterPro" id="IPR008909">
    <property type="entry name" value="DALR_anticod-bd"/>
</dbReference>
<evidence type="ECO:0000256" key="11">
    <source>
        <dbReference type="HAMAP-Rule" id="MF_00255"/>
    </source>
</evidence>
<dbReference type="GO" id="GO:0005524">
    <property type="term" value="F:ATP binding"/>
    <property type="evidence" value="ECO:0007669"/>
    <property type="project" value="UniProtKB-UniRule"/>
</dbReference>
<dbReference type="PANTHER" id="PTHR30075">
    <property type="entry name" value="GLYCYL-TRNA SYNTHETASE"/>
    <property type="match status" value="1"/>
</dbReference>
<dbReference type="OrthoDB" id="9775440at2"/>
<evidence type="ECO:0000256" key="6">
    <source>
        <dbReference type="ARBA" id="ARBA00022741"/>
    </source>
</evidence>
<evidence type="ECO:0000259" key="12">
    <source>
        <dbReference type="SMART" id="SM00836"/>
    </source>
</evidence>
<evidence type="ECO:0000256" key="8">
    <source>
        <dbReference type="ARBA" id="ARBA00022917"/>
    </source>
</evidence>
<dbReference type="HAMAP" id="MF_00255">
    <property type="entry name" value="Gly_tRNA_synth_beta"/>
    <property type="match status" value="1"/>
</dbReference>
<dbReference type="PRINTS" id="PR01045">
    <property type="entry name" value="TRNASYNTHGB"/>
</dbReference>
<dbReference type="PROSITE" id="PS50861">
    <property type="entry name" value="AA_TRNA_LIGASE_II_GLYAB"/>
    <property type="match status" value="1"/>
</dbReference>
<dbReference type="NCBIfam" id="TIGR00211">
    <property type="entry name" value="glyS"/>
    <property type="match status" value="1"/>
</dbReference>
<keyword evidence="6 11" id="KW-0547">Nucleotide-binding</keyword>
<evidence type="ECO:0000313" key="13">
    <source>
        <dbReference type="EMBL" id="THH37402.1"/>
    </source>
</evidence>
<dbReference type="AlphaFoldDB" id="A0A4S4ND56"/>
<dbReference type="EC" id="6.1.1.14" evidence="11"/>
<evidence type="ECO:0000256" key="3">
    <source>
        <dbReference type="ARBA" id="ARBA00011209"/>
    </source>
</evidence>
<dbReference type="Pfam" id="PF02092">
    <property type="entry name" value="tRNA_synt_2f"/>
    <property type="match status" value="1"/>
</dbReference>
<dbReference type="GO" id="GO:0004820">
    <property type="term" value="F:glycine-tRNA ligase activity"/>
    <property type="evidence" value="ECO:0007669"/>
    <property type="project" value="UniProtKB-UniRule"/>
</dbReference>
<comment type="subunit">
    <text evidence="3 11">Tetramer of two alpha and two beta subunits.</text>
</comment>
<dbReference type="InterPro" id="IPR006194">
    <property type="entry name" value="Gly-tRNA-synth_heterodimer"/>
</dbReference>
<proteinExistence type="inferred from homology"/>
<organism evidence="13 14">
    <name type="scientific">Aliishimia ponticola</name>
    <dbReference type="NCBI Taxonomy" id="2499833"/>
    <lineage>
        <taxon>Bacteria</taxon>
        <taxon>Pseudomonadati</taxon>
        <taxon>Pseudomonadota</taxon>
        <taxon>Alphaproteobacteria</taxon>
        <taxon>Rhodobacterales</taxon>
        <taxon>Paracoccaceae</taxon>
        <taxon>Aliishimia</taxon>
    </lineage>
</organism>
<evidence type="ECO:0000256" key="5">
    <source>
        <dbReference type="ARBA" id="ARBA00022598"/>
    </source>
</evidence>
<keyword evidence="4 11" id="KW-0963">Cytoplasm</keyword>